<comment type="cofactor">
    <cofactor evidence="11 12">
        <name>FMNH2</name>
        <dbReference type="ChEBI" id="CHEBI:57618"/>
    </cofactor>
    <text evidence="11 12">Reduced FMN (FMNH(2)).</text>
</comment>
<feature type="binding site" evidence="11">
    <location>
        <begin position="132"/>
        <end position="134"/>
    </location>
    <ligand>
        <name>FMN</name>
        <dbReference type="ChEBI" id="CHEBI:58210"/>
    </ligand>
</feature>
<feature type="binding site" evidence="11">
    <location>
        <begin position="313"/>
        <end position="317"/>
    </location>
    <ligand>
        <name>FMN</name>
        <dbReference type="ChEBI" id="CHEBI:58210"/>
    </ligand>
</feature>
<dbReference type="SUPFAM" id="SSF103263">
    <property type="entry name" value="Chorismate synthase, AroC"/>
    <property type="match status" value="1"/>
</dbReference>
<feature type="binding site" evidence="11">
    <location>
        <position position="39"/>
    </location>
    <ligand>
        <name>NADP(+)</name>
        <dbReference type="ChEBI" id="CHEBI:58349"/>
    </ligand>
</feature>
<dbReference type="InterPro" id="IPR000453">
    <property type="entry name" value="Chorismate_synth"/>
</dbReference>
<evidence type="ECO:0000256" key="6">
    <source>
        <dbReference type="ARBA" id="ARBA00022643"/>
    </source>
</evidence>
<dbReference type="GO" id="GO:0004107">
    <property type="term" value="F:chorismate synthase activity"/>
    <property type="evidence" value="ECO:0007669"/>
    <property type="project" value="UniProtKB-EC"/>
</dbReference>
<evidence type="ECO:0000313" key="13">
    <source>
        <dbReference type="EMBL" id="WXB91814.1"/>
    </source>
</evidence>
<dbReference type="Pfam" id="PF01264">
    <property type="entry name" value="Chorismate_synt"/>
    <property type="match status" value="1"/>
</dbReference>
<evidence type="ECO:0000256" key="5">
    <source>
        <dbReference type="ARBA" id="ARBA00022630"/>
    </source>
</evidence>
<keyword evidence="10 11" id="KW-0456">Lyase</keyword>
<dbReference type="EMBL" id="CP147404">
    <property type="protein sequence ID" value="WXB91814.1"/>
    <property type="molecule type" value="Genomic_DNA"/>
</dbReference>
<keyword evidence="9 11" id="KW-0057">Aromatic amino acid biosynthesis</keyword>
<dbReference type="PROSITE" id="PS00788">
    <property type="entry name" value="CHORISMATE_SYNTHASE_2"/>
    <property type="match status" value="1"/>
</dbReference>
<evidence type="ECO:0000256" key="11">
    <source>
        <dbReference type="HAMAP-Rule" id="MF_00300"/>
    </source>
</evidence>
<evidence type="ECO:0000256" key="4">
    <source>
        <dbReference type="ARBA" id="ARBA00022605"/>
    </source>
</evidence>
<evidence type="ECO:0000256" key="2">
    <source>
        <dbReference type="ARBA" id="ARBA00008014"/>
    </source>
</evidence>
<dbReference type="RefSeq" id="WP_338749680.1">
    <property type="nucleotide sequence ID" value="NZ_CP147404.1"/>
</dbReference>
<protein>
    <recommendedName>
        <fullName evidence="3 11">Chorismate synthase</fullName>
        <shortName evidence="11">CS</shortName>
        <ecNumber evidence="3 11">4.2.3.5</ecNumber>
    </recommendedName>
    <alternativeName>
        <fullName evidence="11">5-enolpyruvylshikimate-3-phosphate phospholyase</fullName>
    </alternativeName>
</protein>
<dbReference type="HAMAP" id="MF_00300">
    <property type="entry name" value="Chorismate_synth"/>
    <property type="match status" value="1"/>
</dbReference>
<keyword evidence="14" id="KW-1185">Reference proteome</keyword>
<evidence type="ECO:0000256" key="12">
    <source>
        <dbReference type="RuleBase" id="RU000605"/>
    </source>
</evidence>
<gene>
    <name evidence="11 13" type="primary">aroC</name>
    <name evidence="13" type="ORF">WDJ61_11100</name>
</gene>
<dbReference type="CDD" id="cd07304">
    <property type="entry name" value="Chorismate_synthase"/>
    <property type="match status" value="1"/>
</dbReference>
<reference evidence="13 14" key="1">
    <citation type="submission" date="2024-02" db="EMBL/GenBank/DDBJ databases">
        <title>Seven novel Bacillus-like species.</title>
        <authorList>
            <person name="Liu G."/>
        </authorList>
    </citation>
    <scope>NUCLEOTIDE SEQUENCE [LARGE SCALE GENOMIC DNA]</scope>
    <source>
        <strain evidence="13 14">FJAT-52991</strain>
    </source>
</reference>
<keyword evidence="8 11" id="KW-0521">NADP</keyword>
<evidence type="ECO:0000256" key="8">
    <source>
        <dbReference type="ARBA" id="ARBA00022857"/>
    </source>
</evidence>
<proteinExistence type="inferred from homology"/>
<evidence type="ECO:0000256" key="3">
    <source>
        <dbReference type="ARBA" id="ARBA00013036"/>
    </source>
</evidence>
<feature type="binding site" evidence="11">
    <location>
        <position position="298"/>
    </location>
    <ligand>
        <name>FMN</name>
        <dbReference type="ChEBI" id="CHEBI:58210"/>
    </ligand>
</feature>
<dbReference type="PROSITE" id="PS00789">
    <property type="entry name" value="CHORISMATE_SYNTHASE_3"/>
    <property type="match status" value="1"/>
</dbReference>
<dbReference type="NCBIfam" id="NF003793">
    <property type="entry name" value="PRK05382.1"/>
    <property type="match status" value="1"/>
</dbReference>
<comment type="pathway">
    <text evidence="1 11 12">Metabolic intermediate biosynthesis; chorismate biosynthesis; chorismate from D-erythrose 4-phosphate and phosphoenolpyruvate: step 7/7.</text>
</comment>
<comment type="subunit">
    <text evidence="11">Homotetramer.</text>
</comment>
<comment type="function">
    <text evidence="11">Catalyzes the anti-1,4-elimination of the C-3 phosphate and the C-6 proR hydrogen from 5-enolpyruvylshikimate-3-phosphate (EPSP) to yield chorismate, which is the branch point compound that serves as the starting substrate for the three terminal pathways of aromatic amino acid biosynthesis. This reaction introduces a second double bond into the aromatic ring system.</text>
</comment>
<dbReference type="Proteomes" id="UP001387364">
    <property type="component" value="Chromosome"/>
</dbReference>
<comment type="catalytic activity">
    <reaction evidence="11 12">
        <text>5-O-(1-carboxyvinyl)-3-phosphoshikimate = chorismate + phosphate</text>
        <dbReference type="Rhea" id="RHEA:21020"/>
        <dbReference type="ChEBI" id="CHEBI:29748"/>
        <dbReference type="ChEBI" id="CHEBI:43474"/>
        <dbReference type="ChEBI" id="CHEBI:57701"/>
        <dbReference type="EC" id="4.2.3.5"/>
    </reaction>
</comment>
<evidence type="ECO:0000256" key="7">
    <source>
        <dbReference type="ARBA" id="ARBA00022827"/>
    </source>
</evidence>
<dbReference type="EC" id="4.2.3.5" evidence="3 11"/>
<keyword evidence="4 11" id="KW-0028">Amino-acid biosynthesis</keyword>
<name>A0ABZ2N2W4_9BACI</name>
<comment type="similarity">
    <text evidence="2 11 12">Belongs to the chorismate synthase family.</text>
</comment>
<dbReference type="PIRSF" id="PIRSF001456">
    <property type="entry name" value="Chorismate_synth"/>
    <property type="match status" value="1"/>
</dbReference>
<keyword evidence="7 11" id="KW-0274">FAD</keyword>
<dbReference type="Gene3D" id="3.60.150.10">
    <property type="entry name" value="Chorismate synthase AroC"/>
    <property type="match status" value="1"/>
</dbReference>
<feature type="binding site" evidence="11">
    <location>
        <position position="45"/>
    </location>
    <ligand>
        <name>NADP(+)</name>
        <dbReference type="ChEBI" id="CHEBI:58349"/>
    </ligand>
</feature>
<feature type="binding site" evidence="11">
    <location>
        <position position="339"/>
    </location>
    <ligand>
        <name>FMN</name>
        <dbReference type="ChEBI" id="CHEBI:58210"/>
    </ligand>
</feature>
<keyword evidence="6 11" id="KW-0288">FMN</keyword>
<evidence type="ECO:0000313" key="14">
    <source>
        <dbReference type="Proteomes" id="UP001387364"/>
    </source>
</evidence>
<evidence type="ECO:0000256" key="1">
    <source>
        <dbReference type="ARBA" id="ARBA00005044"/>
    </source>
</evidence>
<keyword evidence="5 11" id="KW-0285">Flavoprotein</keyword>
<dbReference type="InterPro" id="IPR020541">
    <property type="entry name" value="Chorismate_synthase_CS"/>
</dbReference>
<evidence type="ECO:0000256" key="10">
    <source>
        <dbReference type="ARBA" id="ARBA00023239"/>
    </source>
</evidence>
<dbReference type="PANTHER" id="PTHR21085:SF0">
    <property type="entry name" value="CHORISMATE SYNTHASE"/>
    <property type="match status" value="1"/>
</dbReference>
<organism evidence="13 14">
    <name type="scientific">Bacillus kandeliae</name>
    <dbReference type="NCBI Taxonomy" id="3129297"/>
    <lineage>
        <taxon>Bacteria</taxon>
        <taxon>Bacillati</taxon>
        <taxon>Bacillota</taxon>
        <taxon>Bacilli</taxon>
        <taxon>Bacillales</taxon>
        <taxon>Bacillaceae</taxon>
        <taxon>Bacillus</taxon>
    </lineage>
</organism>
<evidence type="ECO:0000256" key="9">
    <source>
        <dbReference type="ARBA" id="ARBA00023141"/>
    </source>
</evidence>
<feature type="binding site" evidence="11">
    <location>
        <begin position="253"/>
        <end position="254"/>
    </location>
    <ligand>
        <name>FMN</name>
        <dbReference type="ChEBI" id="CHEBI:58210"/>
    </ligand>
</feature>
<dbReference type="NCBIfam" id="TIGR00033">
    <property type="entry name" value="aroC"/>
    <property type="match status" value="1"/>
</dbReference>
<sequence>MRYLTAGESHGPQLTTIIEGLPAGMPLLAEDINIELSRRQKGHGRGRRMQIEKDTVSIKSGVRHGYTLGSPVSLVVENDDWKHWTKIMGIEPLDENEEEEVKRQITRPRPGHADLNGGIKYGHRDMRNVLERSSARETTVRVAAGAVAKKLLKLLGIQIASHVVEIGGIKAKPMDVETIEQIQEKSENSPVRCLDGEAEKQMMQAIDDAKKNGDSIGGIVEVIVEGMPVGVGSYVHYDQKIDAKVAGAIVSINAFKGVEFGIGFEAAERFGSEVHDEIAWTEEKGYYRKTNRLGGFEGGMTNGMPIVVRGVMKPIPTLYKPLESVDIDTKESFTASIERSDSCAVPAAAVVAEAVVAWELAAAIVNQFYSDRMETLIASVEESKRYAKEF</sequence>
<accession>A0ABZ2N2W4</accession>
<dbReference type="PROSITE" id="PS00787">
    <property type="entry name" value="CHORISMATE_SYNTHASE_1"/>
    <property type="match status" value="1"/>
</dbReference>
<dbReference type="PANTHER" id="PTHR21085">
    <property type="entry name" value="CHORISMATE SYNTHASE"/>
    <property type="match status" value="1"/>
</dbReference>
<dbReference type="InterPro" id="IPR035904">
    <property type="entry name" value="Chorismate_synth_AroC_sf"/>
</dbReference>